<dbReference type="InParanoid" id="E4UV06"/>
<dbReference type="VEuPathDB" id="FungiDB:MGYG_04127"/>
<comment type="subunit">
    <text evidence="8">Heterohexamer.</text>
</comment>
<dbReference type="HOGENOM" id="CLU_141397_1_0_1"/>
<keyword evidence="11" id="KW-1185">Reference proteome</keyword>
<dbReference type="OrthoDB" id="344165at2759"/>
<comment type="similarity">
    <text evidence="2 8">Belongs to the small Tim family.</text>
</comment>
<evidence type="ECO:0000256" key="6">
    <source>
        <dbReference type="ARBA" id="ARBA00023157"/>
    </source>
</evidence>
<evidence type="ECO:0000313" key="11">
    <source>
        <dbReference type="Proteomes" id="UP000002669"/>
    </source>
</evidence>
<keyword evidence="5 8" id="KW-0811">Translocation</keyword>
<dbReference type="Proteomes" id="UP000002669">
    <property type="component" value="Unassembled WGS sequence"/>
</dbReference>
<dbReference type="Pfam" id="PF02953">
    <property type="entry name" value="zf-Tim10_DDP"/>
    <property type="match status" value="1"/>
</dbReference>
<proteinExistence type="inferred from homology"/>
<gene>
    <name evidence="10" type="ORF">MGYG_04127</name>
</gene>
<keyword evidence="3 8" id="KW-0472">Membrane</keyword>
<dbReference type="GO" id="GO:0005743">
    <property type="term" value="C:mitochondrial inner membrane"/>
    <property type="evidence" value="ECO:0007669"/>
    <property type="project" value="UniProtKB-SubCell"/>
</dbReference>
<evidence type="ECO:0000256" key="3">
    <source>
        <dbReference type="ARBA" id="ARBA00022792"/>
    </source>
</evidence>
<evidence type="ECO:0000313" key="10">
    <source>
        <dbReference type="EMBL" id="EFR01123.1"/>
    </source>
</evidence>
<evidence type="ECO:0000256" key="2">
    <source>
        <dbReference type="ARBA" id="ARBA00006720"/>
    </source>
</evidence>
<comment type="subcellular location">
    <subcellularLocation>
        <location evidence="1 8">Mitochondrion inner membrane</location>
        <topology evidence="1 8">Peripheral membrane protein</topology>
        <orientation evidence="1 8">Intermembrane side</orientation>
    </subcellularLocation>
</comment>
<feature type="domain" description="Tim10-like" evidence="9">
    <location>
        <begin position="22"/>
        <end position="85"/>
    </location>
</feature>
<dbReference type="InterPro" id="IPR035427">
    <property type="entry name" value="Tim10-like_dom_sf"/>
</dbReference>
<dbReference type="STRING" id="535722.E4UV06"/>
<evidence type="ECO:0000256" key="4">
    <source>
        <dbReference type="ARBA" id="ARBA00022927"/>
    </source>
</evidence>
<accession>E4UV06</accession>
<keyword evidence="3 8" id="KW-0999">Mitochondrion inner membrane</keyword>
<keyword evidence="8" id="KW-0496">Mitochondrion</keyword>
<dbReference type="InterPro" id="IPR004217">
    <property type="entry name" value="Tim10-like"/>
</dbReference>
<evidence type="ECO:0000256" key="5">
    <source>
        <dbReference type="ARBA" id="ARBA00023010"/>
    </source>
</evidence>
<name>E4UV06_ARTGP</name>
<comment type="domain">
    <text evidence="8">The twin CX3C motif contains 4 conserved Cys residues that form 2 disulfide bonds in the mitochondrial intermembrane space.</text>
</comment>
<protein>
    <recommendedName>
        <fullName evidence="8">Mitochondrial import inner membrane translocase subunit</fullName>
    </recommendedName>
</protein>
<dbReference type="GeneID" id="10029240"/>
<evidence type="ECO:0000256" key="7">
    <source>
        <dbReference type="ARBA" id="ARBA00023186"/>
    </source>
</evidence>
<dbReference type="eggNOG" id="KOG3489">
    <property type="taxonomic scope" value="Eukaryota"/>
</dbReference>
<dbReference type="GO" id="GO:0015031">
    <property type="term" value="P:protein transport"/>
    <property type="evidence" value="ECO:0007669"/>
    <property type="project" value="UniProtKB-KW"/>
</dbReference>
<comment type="function">
    <text evidence="8">Mitochondrial intermembrane chaperone that participates in the import and insertion of some multi-pass transmembrane proteins into the mitochondrial inner membrane. Also required for the transfer of beta-barrel precursors from the TOM complex to the sorting and assembly machinery (SAM complex) of the outer membrane. Acts as a chaperone-like protein that protects the hydrophobic precursors from aggregation and guide them through the mitochondrial intermembrane space.</text>
</comment>
<sequence>MEQQIQLDPSKLSPADKKDLQQILHNESQKSTIQQTVHHLTDICWTKCITGKVSGSTLDKNESSCARNCVNRWMDANLAVIQHLESLRGGH</sequence>
<keyword evidence="4 8" id="KW-0653">Protein transport</keyword>
<dbReference type="EMBL" id="DS989824">
    <property type="protein sequence ID" value="EFR01123.1"/>
    <property type="molecule type" value="Genomic_DNA"/>
</dbReference>
<keyword evidence="6 8" id="KW-1015">Disulfide bond</keyword>
<dbReference type="RefSeq" id="XP_003173953.1">
    <property type="nucleotide sequence ID" value="XM_003173905.1"/>
</dbReference>
<evidence type="ECO:0000259" key="9">
    <source>
        <dbReference type="Pfam" id="PF02953"/>
    </source>
</evidence>
<dbReference type="Gene3D" id="1.10.287.810">
    <property type="entry name" value="Mitochondrial import inner membrane translocase subunit tim13 like domains"/>
    <property type="match status" value="1"/>
</dbReference>
<evidence type="ECO:0000256" key="1">
    <source>
        <dbReference type="ARBA" id="ARBA00004137"/>
    </source>
</evidence>
<organism evidence="11">
    <name type="scientific">Arthroderma gypseum (strain ATCC MYA-4604 / CBS 118893)</name>
    <name type="common">Microsporum gypseum</name>
    <dbReference type="NCBI Taxonomy" id="535722"/>
    <lineage>
        <taxon>Eukaryota</taxon>
        <taxon>Fungi</taxon>
        <taxon>Dikarya</taxon>
        <taxon>Ascomycota</taxon>
        <taxon>Pezizomycotina</taxon>
        <taxon>Eurotiomycetes</taxon>
        <taxon>Eurotiomycetidae</taxon>
        <taxon>Onygenales</taxon>
        <taxon>Arthrodermataceae</taxon>
        <taxon>Nannizzia</taxon>
    </lineage>
</organism>
<keyword evidence="7 8" id="KW-0143">Chaperone</keyword>
<dbReference type="FunCoup" id="E4UV06">
    <property type="interactions" value="508"/>
</dbReference>
<keyword evidence="8" id="KW-0813">Transport</keyword>
<dbReference type="OMA" id="NEICWDK"/>
<evidence type="ECO:0000256" key="8">
    <source>
        <dbReference type="RuleBase" id="RU367043"/>
    </source>
</evidence>
<dbReference type="AlphaFoldDB" id="E4UV06"/>
<dbReference type="SUPFAM" id="SSF144122">
    <property type="entry name" value="Tim10-like"/>
    <property type="match status" value="1"/>
</dbReference>
<reference evidence="11" key="1">
    <citation type="journal article" date="2012" name="MBio">
        <title>Comparative genome analysis of Trichophyton rubrum and related dermatophytes reveals candidate genes involved in infection.</title>
        <authorList>
            <person name="Martinez D.A."/>
            <person name="Oliver B.G."/>
            <person name="Graeser Y."/>
            <person name="Goldberg J.M."/>
            <person name="Li W."/>
            <person name="Martinez-Rossi N.M."/>
            <person name="Monod M."/>
            <person name="Shelest E."/>
            <person name="Barton R.C."/>
            <person name="Birch E."/>
            <person name="Brakhage A.A."/>
            <person name="Chen Z."/>
            <person name="Gurr S.J."/>
            <person name="Heiman D."/>
            <person name="Heitman J."/>
            <person name="Kosti I."/>
            <person name="Rossi A."/>
            <person name="Saif S."/>
            <person name="Samalova M."/>
            <person name="Saunders C.W."/>
            <person name="Shea T."/>
            <person name="Summerbell R.C."/>
            <person name="Xu J."/>
            <person name="Young S."/>
            <person name="Zeng Q."/>
            <person name="Birren B.W."/>
            <person name="Cuomo C.A."/>
            <person name="White T.C."/>
        </authorList>
    </citation>
    <scope>NUCLEOTIDE SEQUENCE [LARGE SCALE GENOMIC DNA]</scope>
    <source>
        <strain evidence="11">ATCC MYA-4604 / CBS 118893</strain>
    </source>
</reference>